<protein>
    <submittedName>
        <fullName evidence="1">Uncharacterized protein</fullName>
    </submittedName>
</protein>
<dbReference type="RefSeq" id="WP_132662473.1">
    <property type="nucleotide sequence ID" value="NZ_SMBJ01000016.1"/>
</dbReference>
<keyword evidence="2" id="KW-1185">Reference proteome</keyword>
<organism evidence="1 2">
    <name type="scientific">Rhizobium azibense</name>
    <dbReference type="NCBI Taxonomy" id="1136135"/>
    <lineage>
        <taxon>Bacteria</taxon>
        <taxon>Pseudomonadati</taxon>
        <taxon>Pseudomonadota</taxon>
        <taxon>Alphaproteobacteria</taxon>
        <taxon>Hyphomicrobiales</taxon>
        <taxon>Rhizobiaceae</taxon>
        <taxon>Rhizobium/Agrobacterium group</taxon>
        <taxon>Rhizobium</taxon>
    </lineage>
</organism>
<dbReference type="EMBL" id="SMBJ01000016">
    <property type="protein sequence ID" value="TCU17585.1"/>
    <property type="molecule type" value="Genomic_DNA"/>
</dbReference>
<dbReference type="Proteomes" id="UP000295547">
    <property type="component" value="Unassembled WGS sequence"/>
</dbReference>
<evidence type="ECO:0000313" key="1">
    <source>
        <dbReference type="EMBL" id="TCU17585.1"/>
    </source>
</evidence>
<reference evidence="1 2" key="1">
    <citation type="submission" date="2019-03" db="EMBL/GenBank/DDBJ databases">
        <title>Genomic Encyclopedia of Type Strains, Phase IV (KMG-V): Genome sequencing to study the core and pangenomes of soil and plant-associated prokaryotes.</title>
        <authorList>
            <person name="Whitman W."/>
        </authorList>
    </citation>
    <scope>NUCLEOTIDE SEQUENCE [LARGE SCALE GENOMIC DNA]</scope>
    <source>
        <strain evidence="1 2">Gr42</strain>
    </source>
</reference>
<dbReference type="OrthoDB" id="8371972at2"/>
<dbReference type="AlphaFoldDB" id="A0A4V2V9L0"/>
<proteinExistence type="predicted"/>
<evidence type="ECO:0000313" key="2">
    <source>
        <dbReference type="Proteomes" id="UP000295547"/>
    </source>
</evidence>
<comment type="caution">
    <text evidence="1">The sequence shown here is derived from an EMBL/GenBank/DDBJ whole genome shotgun (WGS) entry which is preliminary data.</text>
</comment>
<sequence length="82" mass="9648">MADLTWESLFEILRKTQSDRKKGQRDNCRDINSLSNHMRAMQGDTKNLRGTMSQVLDRLGRIENRHELRQLAEAQARFEPHP</sequence>
<name>A0A4V2V9L0_9HYPH</name>
<gene>
    <name evidence="1" type="ORF">EV130_11633</name>
</gene>
<accession>A0A4V2V9L0</accession>